<dbReference type="AlphaFoldDB" id="A0AAE0X110"/>
<organism evidence="2 3">
    <name type="scientific">Podospora appendiculata</name>
    <dbReference type="NCBI Taxonomy" id="314037"/>
    <lineage>
        <taxon>Eukaryota</taxon>
        <taxon>Fungi</taxon>
        <taxon>Dikarya</taxon>
        <taxon>Ascomycota</taxon>
        <taxon>Pezizomycotina</taxon>
        <taxon>Sordariomycetes</taxon>
        <taxon>Sordariomycetidae</taxon>
        <taxon>Sordariales</taxon>
        <taxon>Podosporaceae</taxon>
        <taxon>Podospora</taxon>
    </lineage>
</organism>
<reference evidence="2" key="2">
    <citation type="submission" date="2023-06" db="EMBL/GenBank/DDBJ databases">
        <authorList>
            <consortium name="Lawrence Berkeley National Laboratory"/>
            <person name="Haridas S."/>
            <person name="Hensen N."/>
            <person name="Bonometti L."/>
            <person name="Westerberg I."/>
            <person name="Brannstrom I.O."/>
            <person name="Guillou S."/>
            <person name="Cros-Aarteil S."/>
            <person name="Calhoun S."/>
            <person name="Kuo A."/>
            <person name="Mondo S."/>
            <person name="Pangilinan J."/>
            <person name="Riley R."/>
            <person name="Labutti K."/>
            <person name="Andreopoulos B."/>
            <person name="Lipzen A."/>
            <person name="Chen C."/>
            <person name="Yanf M."/>
            <person name="Daum C."/>
            <person name="Ng V."/>
            <person name="Clum A."/>
            <person name="Steindorff A."/>
            <person name="Ohm R."/>
            <person name="Martin F."/>
            <person name="Silar P."/>
            <person name="Natvig D."/>
            <person name="Lalanne C."/>
            <person name="Gautier V."/>
            <person name="Ament-Velasquez S.L."/>
            <person name="Kruys A."/>
            <person name="Hutchinson M.I."/>
            <person name="Powell A.J."/>
            <person name="Barry K."/>
            <person name="Miller A.N."/>
            <person name="Grigoriev I.V."/>
            <person name="Debuchy R."/>
            <person name="Gladieux P."/>
            <person name="Thoren M.H."/>
            <person name="Johannesson H."/>
        </authorList>
    </citation>
    <scope>NUCLEOTIDE SEQUENCE</scope>
    <source>
        <strain evidence="2">CBS 314.62</strain>
    </source>
</reference>
<feature type="region of interest" description="Disordered" evidence="1">
    <location>
        <begin position="1"/>
        <end position="69"/>
    </location>
</feature>
<evidence type="ECO:0000313" key="3">
    <source>
        <dbReference type="Proteomes" id="UP001270362"/>
    </source>
</evidence>
<name>A0AAE0X110_9PEZI</name>
<accession>A0AAE0X110</accession>
<feature type="compositionally biased region" description="Basic and acidic residues" evidence="1">
    <location>
        <begin position="1"/>
        <end position="11"/>
    </location>
</feature>
<feature type="compositionally biased region" description="Basic residues" evidence="1">
    <location>
        <begin position="56"/>
        <end position="69"/>
    </location>
</feature>
<protein>
    <submittedName>
        <fullName evidence="2">Uncharacterized protein</fullName>
    </submittedName>
</protein>
<sequence>MWGFRTSREHSPAGPRNQESDRGGEAIGNIANQRARNSWRSRHRFCAPSSVLHGPGHTRKGESRKRIHESRRRLLSVKSSSLPFTWLHLAHAYTANSPGNPCPRQLPFQQHPPPFIVSQSRISSIETRIPPDQDDDGWTRRGEARRDKDCRLVTRPSIYRFLAAFPLPNRPLRRAPPRVSN</sequence>
<proteinExistence type="predicted"/>
<dbReference type="Proteomes" id="UP001270362">
    <property type="component" value="Unassembled WGS sequence"/>
</dbReference>
<evidence type="ECO:0000313" key="2">
    <source>
        <dbReference type="EMBL" id="KAK3682555.1"/>
    </source>
</evidence>
<gene>
    <name evidence="2" type="ORF">B0T22DRAFT_288012</name>
</gene>
<reference evidence="2" key="1">
    <citation type="journal article" date="2023" name="Mol. Phylogenet. Evol.">
        <title>Genome-scale phylogeny and comparative genomics of the fungal order Sordariales.</title>
        <authorList>
            <person name="Hensen N."/>
            <person name="Bonometti L."/>
            <person name="Westerberg I."/>
            <person name="Brannstrom I.O."/>
            <person name="Guillou S."/>
            <person name="Cros-Aarteil S."/>
            <person name="Calhoun S."/>
            <person name="Haridas S."/>
            <person name="Kuo A."/>
            <person name="Mondo S."/>
            <person name="Pangilinan J."/>
            <person name="Riley R."/>
            <person name="LaButti K."/>
            <person name="Andreopoulos B."/>
            <person name="Lipzen A."/>
            <person name="Chen C."/>
            <person name="Yan M."/>
            <person name="Daum C."/>
            <person name="Ng V."/>
            <person name="Clum A."/>
            <person name="Steindorff A."/>
            <person name="Ohm R.A."/>
            <person name="Martin F."/>
            <person name="Silar P."/>
            <person name="Natvig D.O."/>
            <person name="Lalanne C."/>
            <person name="Gautier V."/>
            <person name="Ament-Velasquez S.L."/>
            <person name="Kruys A."/>
            <person name="Hutchinson M.I."/>
            <person name="Powell A.J."/>
            <person name="Barry K."/>
            <person name="Miller A.N."/>
            <person name="Grigoriev I.V."/>
            <person name="Debuchy R."/>
            <person name="Gladieux P."/>
            <person name="Hiltunen Thoren M."/>
            <person name="Johannesson H."/>
        </authorList>
    </citation>
    <scope>NUCLEOTIDE SEQUENCE</scope>
    <source>
        <strain evidence="2">CBS 314.62</strain>
    </source>
</reference>
<comment type="caution">
    <text evidence="2">The sequence shown here is derived from an EMBL/GenBank/DDBJ whole genome shotgun (WGS) entry which is preliminary data.</text>
</comment>
<dbReference type="EMBL" id="JAULSO010000005">
    <property type="protein sequence ID" value="KAK3682555.1"/>
    <property type="molecule type" value="Genomic_DNA"/>
</dbReference>
<evidence type="ECO:0000256" key="1">
    <source>
        <dbReference type="SAM" id="MobiDB-lite"/>
    </source>
</evidence>
<keyword evidence="3" id="KW-1185">Reference proteome</keyword>